<keyword evidence="1 2" id="KW-0597">Phosphoprotein</keyword>
<evidence type="ECO:0000313" key="4">
    <source>
        <dbReference type="EMBL" id="SIQ69363.1"/>
    </source>
</evidence>
<dbReference type="STRING" id="159291.SAMN05920897_11328"/>
<reference evidence="4 5" key="1">
    <citation type="submission" date="2017-01" db="EMBL/GenBank/DDBJ databases">
        <authorList>
            <person name="Mah S.A."/>
            <person name="Swanson W.J."/>
            <person name="Moy G.W."/>
            <person name="Vacquier V.D."/>
        </authorList>
    </citation>
    <scope>NUCLEOTIDE SEQUENCE [LARGE SCALE GENOMIC DNA]</scope>
    <source>
        <strain evidence="4 5">ASpG1</strain>
    </source>
</reference>
<dbReference type="SMART" id="SM00448">
    <property type="entry name" value="REC"/>
    <property type="match status" value="1"/>
</dbReference>
<gene>
    <name evidence="4" type="ORF">SAMN05920897_11328</name>
</gene>
<evidence type="ECO:0000256" key="1">
    <source>
        <dbReference type="ARBA" id="ARBA00022553"/>
    </source>
</evidence>
<dbReference type="Proteomes" id="UP000186400">
    <property type="component" value="Unassembled WGS sequence"/>
</dbReference>
<evidence type="ECO:0000259" key="3">
    <source>
        <dbReference type="PROSITE" id="PS50110"/>
    </source>
</evidence>
<keyword evidence="5" id="KW-1185">Reference proteome</keyword>
<name>A0A1N6UUR0_9SPIO</name>
<dbReference type="PROSITE" id="PS50110">
    <property type="entry name" value="RESPONSE_REGULATORY"/>
    <property type="match status" value="1"/>
</dbReference>
<evidence type="ECO:0000313" key="5">
    <source>
        <dbReference type="Proteomes" id="UP000186400"/>
    </source>
</evidence>
<accession>A0A1N6UUR0</accession>
<protein>
    <submittedName>
        <fullName evidence="4">Two-component system, chemotaxis family, response regulator CheY</fullName>
    </submittedName>
</protein>
<feature type="modified residue" description="4-aspartylphosphate" evidence="2">
    <location>
        <position position="52"/>
    </location>
</feature>
<dbReference type="InterPro" id="IPR050595">
    <property type="entry name" value="Bact_response_regulator"/>
</dbReference>
<dbReference type="Gene3D" id="3.40.50.2300">
    <property type="match status" value="1"/>
</dbReference>
<dbReference type="Pfam" id="PF00072">
    <property type="entry name" value="Response_reg"/>
    <property type="match status" value="1"/>
</dbReference>
<dbReference type="EMBL" id="FTMS01000013">
    <property type="protein sequence ID" value="SIQ69363.1"/>
    <property type="molecule type" value="Genomic_DNA"/>
</dbReference>
<dbReference type="PANTHER" id="PTHR44591:SF25">
    <property type="entry name" value="CHEMOTAXIS TWO-COMPONENT RESPONSE REGULATOR"/>
    <property type="match status" value="1"/>
</dbReference>
<sequence>MAKKILVVDDSISMRQIISIILSEAGYQAVLAADGAEGLEKLDDQIELILCDYNMPNMNGVEFITQVRHGKINPAVPIVMVTTESENTRKQEGKAAGATAWLTKPVEKESLLQVVSKITRTLEF</sequence>
<dbReference type="InterPro" id="IPR011006">
    <property type="entry name" value="CheY-like_superfamily"/>
</dbReference>
<evidence type="ECO:0000256" key="2">
    <source>
        <dbReference type="PROSITE-ProRule" id="PRU00169"/>
    </source>
</evidence>
<dbReference type="PANTHER" id="PTHR44591">
    <property type="entry name" value="STRESS RESPONSE REGULATOR PROTEIN 1"/>
    <property type="match status" value="1"/>
</dbReference>
<proteinExistence type="predicted"/>
<organism evidence="4 5">
    <name type="scientific">Alkalispirochaeta americana</name>
    <dbReference type="NCBI Taxonomy" id="159291"/>
    <lineage>
        <taxon>Bacteria</taxon>
        <taxon>Pseudomonadati</taxon>
        <taxon>Spirochaetota</taxon>
        <taxon>Spirochaetia</taxon>
        <taxon>Spirochaetales</taxon>
        <taxon>Spirochaetaceae</taxon>
        <taxon>Alkalispirochaeta</taxon>
    </lineage>
</organism>
<dbReference type="RefSeq" id="WP_076489240.1">
    <property type="nucleotide sequence ID" value="NZ_FTMS01000013.1"/>
</dbReference>
<dbReference type="InterPro" id="IPR001789">
    <property type="entry name" value="Sig_transdc_resp-reg_receiver"/>
</dbReference>
<dbReference type="GO" id="GO:0000160">
    <property type="term" value="P:phosphorelay signal transduction system"/>
    <property type="evidence" value="ECO:0007669"/>
    <property type="project" value="InterPro"/>
</dbReference>
<dbReference type="AlphaFoldDB" id="A0A1N6UUR0"/>
<dbReference type="SUPFAM" id="SSF52172">
    <property type="entry name" value="CheY-like"/>
    <property type="match status" value="1"/>
</dbReference>
<feature type="domain" description="Response regulatory" evidence="3">
    <location>
        <begin position="4"/>
        <end position="119"/>
    </location>
</feature>